<evidence type="ECO:0000259" key="6">
    <source>
        <dbReference type="PROSITE" id="PS50054"/>
    </source>
</evidence>
<evidence type="ECO:0000259" key="7">
    <source>
        <dbReference type="PROSITE" id="PS50056"/>
    </source>
</evidence>
<dbReference type="InterPro" id="IPR000340">
    <property type="entry name" value="Dual-sp_phosphatase_cat-dom"/>
</dbReference>
<dbReference type="Pfam" id="PF00782">
    <property type="entry name" value="DSPc"/>
    <property type="match status" value="1"/>
</dbReference>
<dbReference type="GO" id="GO:0004725">
    <property type="term" value="F:protein tyrosine phosphatase activity"/>
    <property type="evidence" value="ECO:0007669"/>
    <property type="project" value="UniProtKB-EC"/>
</dbReference>
<evidence type="ECO:0000313" key="9">
    <source>
        <dbReference type="Proteomes" id="UP001314263"/>
    </source>
</evidence>
<dbReference type="PANTHER" id="PTHR45848:SF4">
    <property type="entry name" value="DUAL SPECIFICITY PROTEIN PHOSPHATASE 12"/>
    <property type="match status" value="1"/>
</dbReference>
<evidence type="ECO:0000256" key="5">
    <source>
        <dbReference type="PIRSR" id="PIRSR000941-50"/>
    </source>
</evidence>
<dbReference type="InterPro" id="IPR020422">
    <property type="entry name" value="TYR_PHOSPHATASE_DUAL_dom"/>
</dbReference>
<evidence type="ECO:0000256" key="1">
    <source>
        <dbReference type="ARBA" id="ARBA00008601"/>
    </source>
</evidence>
<dbReference type="CDD" id="cd14498">
    <property type="entry name" value="DSP"/>
    <property type="match status" value="1"/>
</dbReference>
<keyword evidence="9" id="KW-1185">Reference proteome</keyword>
<dbReference type="InterPro" id="IPR016130">
    <property type="entry name" value="Tyr_Pase_AS"/>
</dbReference>
<proteinExistence type="inferred from homology"/>
<feature type="active site" description="Phosphocysteine intermediate" evidence="5">
    <location>
        <position position="87"/>
    </location>
</feature>
<sequence length="311" mass="34582">MFFAMQPDEVRPGLWLGGLGSLLHGNEYMHILSVIAESPYEPPESTKSHLTIPVFDVESAVLIRHFPAGIAFIKKGLEEGGKVLVHCAAGVSRSATMVCAYLMSTEGLSVSAAVDSVRAKRRVICPNIGFMQQLRLWEEMGCKLDDSNPQYRYYKAQQAGEEWRENGMVDPSTLAGLEEDSQRRESVYRCKKCRRLVATESNTIPVPEHAVGVAPWRNIGRAKETRDDPGEAGTSLFVEPLQWMQAELDHGEVQGKLYCPGCSARLGSYNWAGIQSNSGVWMNPAFQLHLARLDLVNHEETPILSIRQPKI</sequence>
<protein>
    <recommendedName>
        <fullName evidence="2">protein-tyrosine-phosphatase</fullName>
        <ecNumber evidence="2">3.1.3.48</ecNumber>
    </recommendedName>
</protein>
<dbReference type="Proteomes" id="UP001314263">
    <property type="component" value="Unassembled WGS sequence"/>
</dbReference>
<dbReference type="Gene3D" id="3.90.190.10">
    <property type="entry name" value="Protein tyrosine phosphatase superfamily"/>
    <property type="match status" value="1"/>
</dbReference>
<dbReference type="PIRSF" id="PIRSF000941">
    <property type="entry name" value="DUSP12"/>
    <property type="match status" value="1"/>
</dbReference>
<dbReference type="InterPro" id="IPR029021">
    <property type="entry name" value="Prot-tyrosine_phosphatase-like"/>
</dbReference>
<keyword evidence="4" id="KW-0904">Protein phosphatase</keyword>
<dbReference type="PROSITE" id="PS00383">
    <property type="entry name" value="TYR_PHOSPHATASE_1"/>
    <property type="match status" value="1"/>
</dbReference>
<feature type="domain" description="Tyrosine specific protein phosphatases" evidence="7">
    <location>
        <begin position="64"/>
        <end position="121"/>
    </location>
</feature>
<dbReference type="SUPFAM" id="SSF52799">
    <property type="entry name" value="(Phosphotyrosine protein) phosphatases II"/>
    <property type="match status" value="1"/>
</dbReference>
<dbReference type="PROSITE" id="PS50056">
    <property type="entry name" value="TYR_PHOSPHATASE_2"/>
    <property type="match status" value="1"/>
</dbReference>
<evidence type="ECO:0000313" key="8">
    <source>
        <dbReference type="EMBL" id="CAK0787191.1"/>
    </source>
</evidence>
<evidence type="ECO:0000256" key="2">
    <source>
        <dbReference type="ARBA" id="ARBA00013064"/>
    </source>
</evidence>
<dbReference type="EC" id="3.1.3.48" evidence="2"/>
<dbReference type="GO" id="GO:0008138">
    <property type="term" value="F:protein tyrosine/serine/threonine phosphatase activity"/>
    <property type="evidence" value="ECO:0007669"/>
    <property type="project" value="InterPro"/>
</dbReference>
<organism evidence="8 9">
    <name type="scientific">Coccomyxa viridis</name>
    <dbReference type="NCBI Taxonomy" id="1274662"/>
    <lineage>
        <taxon>Eukaryota</taxon>
        <taxon>Viridiplantae</taxon>
        <taxon>Chlorophyta</taxon>
        <taxon>core chlorophytes</taxon>
        <taxon>Trebouxiophyceae</taxon>
        <taxon>Trebouxiophyceae incertae sedis</taxon>
        <taxon>Coccomyxaceae</taxon>
        <taxon>Coccomyxa</taxon>
    </lineage>
</organism>
<dbReference type="SMART" id="SM00195">
    <property type="entry name" value="DSPc"/>
    <property type="match status" value="1"/>
</dbReference>
<feature type="domain" description="Tyrosine-protein phosphatase" evidence="6">
    <location>
        <begin position="6"/>
        <end position="143"/>
    </location>
</feature>
<dbReference type="InterPro" id="IPR000387">
    <property type="entry name" value="Tyr_Pase_dom"/>
</dbReference>
<gene>
    <name evidence="8" type="ORF">CVIRNUC_010407</name>
</gene>
<comment type="similarity">
    <text evidence="1">Belongs to the protein-tyrosine phosphatase family. Non-receptor class dual specificity subfamily.</text>
</comment>
<dbReference type="AlphaFoldDB" id="A0AAV1IKN1"/>
<evidence type="ECO:0000256" key="3">
    <source>
        <dbReference type="ARBA" id="ARBA00022801"/>
    </source>
</evidence>
<dbReference type="PANTHER" id="PTHR45848">
    <property type="entry name" value="DUAL SPECIFICITY PROTEIN PHOSPHATASE 12 FAMILY MEMBER"/>
    <property type="match status" value="1"/>
</dbReference>
<accession>A0AAV1IKN1</accession>
<keyword evidence="3" id="KW-0378">Hydrolase</keyword>
<comment type="caution">
    <text evidence="8">The sequence shown here is derived from an EMBL/GenBank/DDBJ whole genome shotgun (WGS) entry which is preliminary data.</text>
</comment>
<dbReference type="InterPro" id="IPR016278">
    <property type="entry name" value="DUSP12"/>
</dbReference>
<dbReference type="EMBL" id="CAUYUE010000016">
    <property type="protein sequence ID" value="CAK0787191.1"/>
    <property type="molecule type" value="Genomic_DNA"/>
</dbReference>
<evidence type="ECO:0000256" key="4">
    <source>
        <dbReference type="ARBA" id="ARBA00022912"/>
    </source>
</evidence>
<reference evidence="8 9" key="1">
    <citation type="submission" date="2023-10" db="EMBL/GenBank/DDBJ databases">
        <authorList>
            <person name="Maclean D."/>
            <person name="Macfadyen A."/>
        </authorList>
    </citation>
    <scope>NUCLEOTIDE SEQUENCE [LARGE SCALE GENOMIC DNA]</scope>
</reference>
<name>A0AAV1IKN1_9CHLO</name>
<dbReference type="PROSITE" id="PS50054">
    <property type="entry name" value="TYR_PHOSPHATASE_DUAL"/>
    <property type="match status" value="1"/>
</dbReference>